<dbReference type="EMBL" id="HBIB01021623">
    <property type="protein sequence ID" value="CAE0251823.1"/>
    <property type="molecule type" value="Transcribed_RNA"/>
</dbReference>
<protein>
    <recommendedName>
        <fullName evidence="3">Conserved oligomeric Golgi complex subunit 4</fullName>
    </recommendedName>
    <alternativeName>
        <fullName evidence="8">Component of oligomeric Golgi complex 4</fullName>
    </alternativeName>
</protein>
<evidence type="ECO:0000313" key="10">
    <source>
        <dbReference type="EMBL" id="CAE0251823.1"/>
    </source>
</evidence>
<dbReference type="GO" id="GO:0000139">
    <property type="term" value="C:Golgi membrane"/>
    <property type="evidence" value="ECO:0007669"/>
    <property type="project" value="UniProtKB-SubCell"/>
</dbReference>
<accession>A0A7S3DAL3</accession>
<dbReference type="Pfam" id="PF20663">
    <property type="entry name" value="COG4_N"/>
    <property type="match status" value="1"/>
</dbReference>
<dbReference type="Pfam" id="PF08318">
    <property type="entry name" value="COG4_m"/>
    <property type="match status" value="2"/>
</dbReference>
<evidence type="ECO:0000256" key="8">
    <source>
        <dbReference type="ARBA" id="ARBA00031340"/>
    </source>
</evidence>
<keyword evidence="6" id="KW-0333">Golgi apparatus</keyword>
<keyword evidence="5" id="KW-0653">Protein transport</keyword>
<dbReference type="PANTHER" id="PTHR24016:SF0">
    <property type="entry name" value="CONSERVED OLIGOMERIC GOLGI COMPLEX SUBUNIT 4"/>
    <property type="match status" value="1"/>
</dbReference>
<comment type="subcellular location">
    <subcellularLocation>
        <location evidence="1">Golgi apparatus membrane</location>
        <topology evidence="1">Peripheral membrane protein</topology>
    </subcellularLocation>
</comment>
<reference evidence="10" key="1">
    <citation type="submission" date="2021-01" db="EMBL/GenBank/DDBJ databases">
        <authorList>
            <person name="Corre E."/>
            <person name="Pelletier E."/>
            <person name="Niang G."/>
            <person name="Scheremetjew M."/>
            <person name="Finn R."/>
            <person name="Kale V."/>
            <person name="Holt S."/>
            <person name="Cochrane G."/>
            <person name="Meng A."/>
            <person name="Brown T."/>
            <person name="Cohen L."/>
        </authorList>
    </citation>
    <scope>NUCLEOTIDE SEQUENCE</scope>
    <source>
        <strain evidence="10">NIES-2562</strain>
    </source>
</reference>
<evidence type="ECO:0000256" key="1">
    <source>
        <dbReference type="ARBA" id="ARBA00004395"/>
    </source>
</evidence>
<name>A0A7S3DAL3_9EUKA</name>
<sequence length="736" mass="81773">MADSSVLRERIKRIAEEESSLEVELKDALNRRATLMSKTSSFVDEADAYISSLHLSGVETERQLSETAKSQSSLFSTLLELKKRKENLTNTLSLVRRISALESCSQGVEEAMKREDFISAAKYMQTFLEAEGNAGRGETGLLEGDLDKLRVLKGAEGRLKSTLQRRFEDAASAGDRVAATTFVKLFPLVGLRDEGMDVFVRHSVRLMQDQLKKAFLDQRGKDVAFTSKLDAVFKIGVLAIKRFESNAREIFGEEGAAALLVACEKEISSHEKSVVNAFKEYAKKAAVVNKDKQRGTDEAVRECADMLRQSKEFRKAMCTKIEELLSAQKGSVSAKRLEELRRIKQRPSMNTESELIGPYVEMESDWMQKCIDKAVASDELLLEERVVSSLDDAYFIIDEVCMRSIDTGCCGAACSVMNTAAHKLRGYNEAVARRWEKNLSTTQSSVMKSMKATMKSSNINISQRLFSTINKKAEKEGESEPVEEDEAETALQSLRDAASSSNISLHTIICANIYETSIRYCRRAQEELRSASEEVYEGENAKGKLDATLAEFADVEAMINPMWMRYIKSAADEMLSSHDDTRQAFMRCSLNLRDEDTMTQVLWPFASAVLASISALKHIALPVSLNEISVRCVTHVASVVEKKLVSGGARQITAAGAFELEKEIWKLCDEIGSIVDSGAIGREAFGKALAMCRVVSCESAKEAKDALEEVQKEEINEKNVVSNEEGRALLRARGFE</sequence>
<keyword evidence="4" id="KW-0813">Transport</keyword>
<evidence type="ECO:0000256" key="6">
    <source>
        <dbReference type="ARBA" id="ARBA00023034"/>
    </source>
</evidence>
<dbReference type="SMART" id="SM00762">
    <property type="entry name" value="Cog4"/>
    <property type="match status" value="1"/>
</dbReference>
<organism evidence="10">
    <name type="scientific">Palpitomonas bilix</name>
    <dbReference type="NCBI Taxonomy" id="652834"/>
    <lineage>
        <taxon>Eukaryota</taxon>
        <taxon>Eukaryota incertae sedis</taxon>
    </lineage>
</organism>
<keyword evidence="7" id="KW-0472">Membrane</keyword>
<evidence type="ECO:0000256" key="7">
    <source>
        <dbReference type="ARBA" id="ARBA00023136"/>
    </source>
</evidence>
<dbReference type="PANTHER" id="PTHR24016">
    <property type="entry name" value="CONSERVED OLIGOMERIC GOLGI COMPLEX SUBUNIT 4"/>
    <property type="match status" value="1"/>
</dbReference>
<feature type="domain" description="COG4 transport protein middle alpha-helical bundle" evidence="9">
    <location>
        <begin position="152"/>
        <end position="436"/>
    </location>
</feature>
<evidence type="ECO:0000256" key="3">
    <source>
        <dbReference type="ARBA" id="ARBA00020975"/>
    </source>
</evidence>
<proteinExistence type="inferred from homology"/>
<dbReference type="InterPro" id="IPR013167">
    <property type="entry name" value="COG4_M"/>
</dbReference>
<dbReference type="InterPro" id="IPR048680">
    <property type="entry name" value="COG4_N"/>
</dbReference>
<dbReference type="Gene3D" id="1.20.58.1970">
    <property type="match status" value="1"/>
</dbReference>
<dbReference type="InterPro" id="IPR048682">
    <property type="entry name" value="COG4"/>
</dbReference>
<comment type="similarity">
    <text evidence="2">Belongs to the COG4 family.</text>
</comment>
<gene>
    <name evidence="10" type="ORF">PBIL07802_LOCUS14048</name>
</gene>
<evidence type="ECO:0000256" key="5">
    <source>
        <dbReference type="ARBA" id="ARBA00022927"/>
    </source>
</evidence>
<evidence type="ECO:0000256" key="4">
    <source>
        <dbReference type="ARBA" id="ARBA00022448"/>
    </source>
</evidence>
<dbReference type="AlphaFoldDB" id="A0A7S3DAL3"/>
<evidence type="ECO:0000256" key="2">
    <source>
        <dbReference type="ARBA" id="ARBA00009215"/>
    </source>
</evidence>
<evidence type="ECO:0000259" key="9">
    <source>
        <dbReference type="SMART" id="SM00762"/>
    </source>
</evidence>
<dbReference type="GO" id="GO:0015031">
    <property type="term" value="P:protein transport"/>
    <property type="evidence" value="ECO:0007669"/>
    <property type="project" value="UniProtKB-KW"/>
</dbReference>